<feature type="compositionally biased region" description="Basic and acidic residues" evidence="1">
    <location>
        <begin position="1"/>
        <end position="14"/>
    </location>
</feature>
<evidence type="ECO:0000313" key="2">
    <source>
        <dbReference type="EMBL" id="MPC91414.1"/>
    </source>
</evidence>
<gene>
    <name evidence="2" type="ORF">E2C01_086449</name>
</gene>
<sequence length="322" mass="34761">MADHEEGQQVERVHGNHAKSSSARQGNLVHDHDPMHGNHAEARSTRHSNYDCVCTGNQPGTSGVSAAAVTGGGAPSSDGPVLHRVMGLLHNFSDRLTALETGKTEELLSAESDYSDDDSACAENQTDELDQFLESGFAPALGRDGDSNAFADSLSALGAMFGSGSDVGKPIHETLAPILNAALRRKPLEEQVQKLVAKHKIPANVPNMTTPRLNQELFEVMNKEGKFRDIALQQCVGLVPKALIPLSGIISDMGSTTTKAVEHYLPQLNDALQLLIASVNYMNHARKDGICASIRHLPMNKICNWETTGRPKWVPMLSSRLM</sequence>
<name>A0A5B7JGC9_PORTR</name>
<proteinExistence type="predicted"/>
<dbReference type="OrthoDB" id="6140287at2759"/>
<keyword evidence="3" id="KW-1185">Reference proteome</keyword>
<evidence type="ECO:0000313" key="3">
    <source>
        <dbReference type="Proteomes" id="UP000324222"/>
    </source>
</evidence>
<accession>A0A5B7JGC9</accession>
<feature type="compositionally biased region" description="Basic and acidic residues" evidence="1">
    <location>
        <begin position="29"/>
        <end position="44"/>
    </location>
</feature>
<organism evidence="2 3">
    <name type="scientific">Portunus trituberculatus</name>
    <name type="common">Swimming crab</name>
    <name type="synonym">Neptunus trituberculatus</name>
    <dbReference type="NCBI Taxonomy" id="210409"/>
    <lineage>
        <taxon>Eukaryota</taxon>
        <taxon>Metazoa</taxon>
        <taxon>Ecdysozoa</taxon>
        <taxon>Arthropoda</taxon>
        <taxon>Crustacea</taxon>
        <taxon>Multicrustacea</taxon>
        <taxon>Malacostraca</taxon>
        <taxon>Eumalacostraca</taxon>
        <taxon>Eucarida</taxon>
        <taxon>Decapoda</taxon>
        <taxon>Pleocyemata</taxon>
        <taxon>Brachyura</taxon>
        <taxon>Eubrachyura</taxon>
        <taxon>Portunoidea</taxon>
        <taxon>Portunidae</taxon>
        <taxon>Portuninae</taxon>
        <taxon>Portunus</taxon>
    </lineage>
</organism>
<evidence type="ECO:0000256" key="1">
    <source>
        <dbReference type="SAM" id="MobiDB-lite"/>
    </source>
</evidence>
<dbReference type="PANTHER" id="PTHR34239:SF2">
    <property type="entry name" value="TRANSPOSABLE ELEMENT P TRANSPOSASE_THAP9 CONSERVED DOMAIN-CONTAINING PROTEIN"/>
    <property type="match status" value="1"/>
</dbReference>
<dbReference type="AlphaFoldDB" id="A0A5B7JGC9"/>
<reference evidence="2 3" key="1">
    <citation type="submission" date="2019-05" db="EMBL/GenBank/DDBJ databases">
        <title>Another draft genome of Portunus trituberculatus and its Hox gene families provides insights of decapod evolution.</title>
        <authorList>
            <person name="Jeong J.-H."/>
            <person name="Song I."/>
            <person name="Kim S."/>
            <person name="Choi T."/>
            <person name="Kim D."/>
            <person name="Ryu S."/>
            <person name="Kim W."/>
        </authorList>
    </citation>
    <scope>NUCLEOTIDE SEQUENCE [LARGE SCALE GENOMIC DNA]</scope>
    <source>
        <tissue evidence="2">Muscle</tissue>
    </source>
</reference>
<dbReference type="PANTHER" id="PTHR34239">
    <property type="entry name" value="APPLE DOMAIN-CONTAINING PROTEIN"/>
    <property type="match status" value="1"/>
</dbReference>
<dbReference type="EMBL" id="VSRR010087685">
    <property type="protein sequence ID" value="MPC91414.1"/>
    <property type="molecule type" value="Genomic_DNA"/>
</dbReference>
<protein>
    <submittedName>
        <fullName evidence="2">Uncharacterized protein</fullName>
    </submittedName>
</protein>
<comment type="caution">
    <text evidence="2">The sequence shown here is derived from an EMBL/GenBank/DDBJ whole genome shotgun (WGS) entry which is preliminary data.</text>
</comment>
<feature type="region of interest" description="Disordered" evidence="1">
    <location>
        <begin position="1"/>
        <end position="47"/>
    </location>
</feature>
<dbReference type="Proteomes" id="UP000324222">
    <property type="component" value="Unassembled WGS sequence"/>
</dbReference>